<evidence type="ECO:0000256" key="1">
    <source>
        <dbReference type="ARBA" id="ARBA00022723"/>
    </source>
</evidence>
<dbReference type="GO" id="GO:0005509">
    <property type="term" value="F:calcium ion binding"/>
    <property type="evidence" value="ECO:0007669"/>
    <property type="project" value="InterPro"/>
</dbReference>
<sequence length="933" mass="106244">MSLLLCCFGGRSSDDFHFDGAAADFHEFEDTFRPLVAKTYGAMSQSDVGRGVQACISKFFEGTPMLLDMLNMVSQIHPFAEVAVKAFGIVITLVQKRKENNARVFALYIEMKELMVVVLSLKQVPGKPAFFPNQKAKIFDEKMQELFSRIGTDIKKCGNTCDAYSKKSLIARVVQGTSWEKAFSAYSEMFLKHRDEIQRLVNFRTAVIVVQIDEDVQSAKRRFGKLPHSSWMKRMCSLLVHSIDELTALFKEYMTNTQKAVSEYKNKHAQDNSVDRDKYLMGLIQTSNEAEQGGTRPTQSSYSQLQSIKKELELSVKFAIRDNRIYFDRKFELQKQELEDVIDRQAQRILKAVAKGAHERVSNKDMRNLWEENRWGRNVKARSFVQALRDYFQEKVEEDARNTTDPEDRARRKDDEWAVQQISLRRLPAILEAFDDDGSGYISTAEINRFTAECPDGWSLLLWMAYWASGWKSSVRHYARLIEEIFAKMYGMLPAISDENRREVDQYHTVTWENVHTLTAAVEDGGEGEHAKFQSYIDTVENRLKKQLEDVEYVIDGPEMVYLIVGKGRLEKSLFPLIYLLLDNHLLMMQEATSKILSSGEISAAAMSLAHVNTVVNHRVTDLRQNFEAINAGPRPFKTFACGMFKYVNEKEKLWTAQYVQDLISPIITYTADEKDNVPSPEGSASSTNSRDANMMLVRRNPLTTFHWGVVCDHCGHDILDGARLTCLDCTPSPFHPVNLCTACMNERVLNRRDLQTPHESYHHLVKLHTMLHLRHYGEMYRAARKAFRWFENKLMRLDIGQRKLLTAPPGRNIGVPQQLPQIAIGEGEPIKKEPIGNNDSGLRCNLCNLPLSLPCWYCVNCGKCSSASHANITDVISQVNKILSSLCLFVANAITNGGGRVVASYLDIFSRITSYAARKSRNPTRCCLSKTD</sequence>
<dbReference type="PROSITE" id="PS50222">
    <property type="entry name" value="EF_HAND_2"/>
    <property type="match status" value="1"/>
</dbReference>
<reference evidence="5 6" key="1">
    <citation type="submission" date="2019-02" db="EMBL/GenBank/DDBJ databases">
        <title>Genome sequencing of the rare red list fungi Dentipellis fragilis.</title>
        <authorList>
            <person name="Buettner E."/>
            <person name="Kellner H."/>
        </authorList>
    </citation>
    <scope>NUCLEOTIDE SEQUENCE [LARGE SCALE GENOMIC DNA]</scope>
    <source>
        <strain evidence="5 6">DSM 105465</strain>
    </source>
</reference>
<dbReference type="SUPFAM" id="SSF57850">
    <property type="entry name" value="RING/U-box"/>
    <property type="match status" value="1"/>
</dbReference>
<keyword evidence="3" id="KW-0862">Zinc</keyword>
<accession>A0A4Y9YTR8</accession>
<dbReference type="PROSITE" id="PS00018">
    <property type="entry name" value="EF_HAND_1"/>
    <property type="match status" value="1"/>
</dbReference>
<dbReference type="STRING" id="205917.A0A4Y9YTR8"/>
<evidence type="ECO:0000259" key="4">
    <source>
        <dbReference type="PROSITE" id="PS50222"/>
    </source>
</evidence>
<keyword evidence="6" id="KW-1185">Reference proteome</keyword>
<dbReference type="InterPro" id="IPR043145">
    <property type="entry name" value="Znf_ZZ_sf"/>
</dbReference>
<evidence type="ECO:0000313" key="5">
    <source>
        <dbReference type="EMBL" id="TFY65824.1"/>
    </source>
</evidence>
<proteinExistence type="predicted"/>
<evidence type="ECO:0000256" key="2">
    <source>
        <dbReference type="ARBA" id="ARBA00022771"/>
    </source>
</evidence>
<keyword evidence="2" id="KW-0863">Zinc-finger</keyword>
<dbReference type="GO" id="GO:0008270">
    <property type="term" value="F:zinc ion binding"/>
    <property type="evidence" value="ECO:0007669"/>
    <property type="project" value="UniProtKB-KW"/>
</dbReference>
<dbReference type="InterPro" id="IPR018247">
    <property type="entry name" value="EF_Hand_1_Ca_BS"/>
</dbReference>
<evidence type="ECO:0000313" key="6">
    <source>
        <dbReference type="Proteomes" id="UP000298327"/>
    </source>
</evidence>
<protein>
    <recommendedName>
        <fullName evidence="4">EF-hand domain-containing protein</fullName>
    </recommendedName>
</protein>
<keyword evidence="1" id="KW-0479">Metal-binding</keyword>
<comment type="caution">
    <text evidence="5">The sequence shown here is derived from an EMBL/GenBank/DDBJ whole genome shotgun (WGS) entry which is preliminary data.</text>
</comment>
<dbReference type="EMBL" id="SEOQ01000304">
    <property type="protein sequence ID" value="TFY65824.1"/>
    <property type="molecule type" value="Genomic_DNA"/>
</dbReference>
<dbReference type="Gene3D" id="1.10.238.10">
    <property type="entry name" value="EF-hand"/>
    <property type="match status" value="1"/>
</dbReference>
<feature type="domain" description="EF-hand" evidence="4">
    <location>
        <begin position="422"/>
        <end position="457"/>
    </location>
</feature>
<dbReference type="OrthoDB" id="2122982at2759"/>
<organism evidence="5 6">
    <name type="scientific">Dentipellis fragilis</name>
    <dbReference type="NCBI Taxonomy" id="205917"/>
    <lineage>
        <taxon>Eukaryota</taxon>
        <taxon>Fungi</taxon>
        <taxon>Dikarya</taxon>
        <taxon>Basidiomycota</taxon>
        <taxon>Agaricomycotina</taxon>
        <taxon>Agaricomycetes</taxon>
        <taxon>Russulales</taxon>
        <taxon>Hericiaceae</taxon>
        <taxon>Dentipellis</taxon>
    </lineage>
</organism>
<gene>
    <name evidence="5" type="ORF">EVG20_g5265</name>
</gene>
<evidence type="ECO:0000256" key="3">
    <source>
        <dbReference type="ARBA" id="ARBA00022833"/>
    </source>
</evidence>
<dbReference type="Gene3D" id="3.30.60.90">
    <property type="match status" value="1"/>
</dbReference>
<dbReference type="AlphaFoldDB" id="A0A4Y9YTR8"/>
<dbReference type="InterPro" id="IPR002048">
    <property type="entry name" value="EF_hand_dom"/>
</dbReference>
<name>A0A4Y9YTR8_9AGAM</name>
<dbReference type="Proteomes" id="UP000298327">
    <property type="component" value="Unassembled WGS sequence"/>
</dbReference>